<name>A0A0W1SVJ0_9EURY</name>
<comment type="caution">
    <text evidence="1">The sequence shown here is derived from an EMBL/GenBank/DDBJ whole genome shotgun (WGS) entry which is preliminary data.</text>
</comment>
<dbReference type="Proteomes" id="UP000053157">
    <property type="component" value="Unassembled WGS sequence"/>
</dbReference>
<accession>A0A0W1SVJ0</accession>
<organism evidence="1 2">
    <name type="scientific">Haloferax profundi</name>
    <dbReference type="NCBI Taxonomy" id="1544718"/>
    <lineage>
        <taxon>Archaea</taxon>
        <taxon>Methanobacteriati</taxon>
        <taxon>Methanobacteriota</taxon>
        <taxon>Stenosarchaea group</taxon>
        <taxon>Halobacteria</taxon>
        <taxon>Halobacteriales</taxon>
        <taxon>Haloferacaceae</taxon>
        <taxon>Haloferax</taxon>
    </lineage>
</organism>
<gene>
    <name evidence="1" type="ORF">AUR66_07675</name>
</gene>
<protein>
    <submittedName>
        <fullName evidence="1">Uncharacterized protein</fullName>
    </submittedName>
</protein>
<evidence type="ECO:0000313" key="1">
    <source>
        <dbReference type="EMBL" id="KTG30460.1"/>
    </source>
</evidence>
<dbReference type="AlphaFoldDB" id="A0A0W1SVJ0"/>
<sequence length="115" mass="11797">MTQITTGRLVLVVLAVVGLAFSASVVSAHGTDSVTDETPPYGGTADEWTAWMETHMTQHMGPGAVEWMESHMGVTVEEMGQFMAEDGARGHGVTGRSPGGMYGSGGGMYGGGAGC</sequence>
<dbReference type="RefSeq" id="WP_058570974.1">
    <property type="nucleotide sequence ID" value="NZ_LOPV01000045.1"/>
</dbReference>
<reference evidence="1 2" key="1">
    <citation type="submission" date="2015-12" db="EMBL/GenBank/DDBJ databases">
        <title>Haloferax profundi sp. nov. isolated from the Discovery deep brine-seawater interface in the Red Sea.</title>
        <authorList>
            <person name="Zhang G."/>
            <person name="Stingl U."/>
            <person name="Rashid M."/>
        </authorList>
    </citation>
    <scope>NUCLEOTIDE SEQUENCE [LARGE SCALE GENOMIC DNA]</scope>
    <source>
        <strain evidence="1 2">SB29</strain>
    </source>
</reference>
<dbReference type="EMBL" id="LOPV01000045">
    <property type="protein sequence ID" value="KTG30460.1"/>
    <property type="molecule type" value="Genomic_DNA"/>
</dbReference>
<proteinExistence type="predicted"/>
<evidence type="ECO:0000313" key="2">
    <source>
        <dbReference type="Proteomes" id="UP000053157"/>
    </source>
</evidence>
<keyword evidence="2" id="KW-1185">Reference proteome</keyword>